<reference evidence="2" key="1">
    <citation type="journal article" date="2014" name="Int. J. Syst. Evol. Microbiol.">
        <title>Complete genome sequence of Corynebacterium casei LMG S-19264T (=DSM 44701T), isolated from a smear-ripened cheese.</title>
        <authorList>
            <consortium name="US DOE Joint Genome Institute (JGI-PGF)"/>
            <person name="Walter F."/>
            <person name="Albersmeier A."/>
            <person name="Kalinowski J."/>
            <person name="Ruckert C."/>
        </authorList>
    </citation>
    <scope>NUCLEOTIDE SEQUENCE</scope>
    <source>
        <strain evidence="2">KCTC 32437</strain>
    </source>
</reference>
<evidence type="ECO:0000313" key="3">
    <source>
        <dbReference type="Proteomes" id="UP000646579"/>
    </source>
</evidence>
<proteinExistence type="predicted"/>
<evidence type="ECO:0000313" key="2">
    <source>
        <dbReference type="EMBL" id="GHA39040.1"/>
    </source>
</evidence>
<dbReference type="Pfam" id="PF09722">
    <property type="entry name" value="Xre_MbcA_ParS_C"/>
    <property type="match status" value="1"/>
</dbReference>
<keyword evidence="3" id="KW-1185">Reference proteome</keyword>
<sequence>MLAKWDIMALTAKMADVGTPLILSYMDPAGQIAAERVADGFGMSKSQLAETAGLARETLYRSERIGAPKAQGRLREMLEIISRVTEWAGGKDQAMAWYRAQPLPAFGGRTAESLVKDGKAAAVRDYLDHMALGGFA</sequence>
<reference evidence="2" key="2">
    <citation type="submission" date="2020-09" db="EMBL/GenBank/DDBJ databases">
        <authorList>
            <person name="Sun Q."/>
            <person name="Kim S."/>
        </authorList>
    </citation>
    <scope>NUCLEOTIDE SEQUENCE</scope>
    <source>
        <strain evidence="2">KCTC 32437</strain>
    </source>
</reference>
<dbReference type="Proteomes" id="UP000646579">
    <property type="component" value="Unassembled WGS sequence"/>
</dbReference>
<name>A0A918VZ76_9HYPH</name>
<accession>A0A918VZ76</accession>
<dbReference type="AlphaFoldDB" id="A0A918VZ76"/>
<organism evidence="2 3">
    <name type="scientific">Devosia pacifica</name>
    <dbReference type="NCBI Taxonomy" id="1335967"/>
    <lineage>
        <taxon>Bacteria</taxon>
        <taxon>Pseudomonadati</taxon>
        <taxon>Pseudomonadota</taxon>
        <taxon>Alphaproteobacteria</taxon>
        <taxon>Hyphomicrobiales</taxon>
        <taxon>Devosiaceae</taxon>
        <taxon>Devosia</taxon>
    </lineage>
</organism>
<feature type="domain" description="Antitoxin Xre/MbcA/ParS-like toxin-binding" evidence="1">
    <location>
        <begin position="85"/>
        <end position="131"/>
    </location>
</feature>
<protein>
    <submittedName>
        <fullName evidence="2">XRE family transcriptional regulator</fullName>
    </submittedName>
</protein>
<comment type="caution">
    <text evidence="2">The sequence shown here is derived from an EMBL/GenBank/DDBJ whole genome shotgun (WGS) entry which is preliminary data.</text>
</comment>
<dbReference type="EMBL" id="BMZE01000006">
    <property type="protein sequence ID" value="GHA39040.1"/>
    <property type="molecule type" value="Genomic_DNA"/>
</dbReference>
<gene>
    <name evidence="2" type="ORF">GCM10007989_38490</name>
</gene>
<dbReference type="InterPro" id="IPR024467">
    <property type="entry name" value="Xre/MbcA/ParS-like_toxin-bd"/>
</dbReference>
<evidence type="ECO:0000259" key="1">
    <source>
        <dbReference type="Pfam" id="PF09722"/>
    </source>
</evidence>